<evidence type="ECO:0008006" key="3">
    <source>
        <dbReference type="Google" id="ProtNLM"/>
    </source>
</evidence>
<dbReference type="SUPFAM" id="SSF52540">
    <property type="entry name" value="P-loop containing nucleoside triphosphate hydrolases"/>
    <property type="match status" value="1"/>
</dbReference>
<keyword evidence="2" id="KW-1185">Reference proteome</keyword>
<accession>A0A1X1XMF1</accession>
<reference evidence="1 2" key="1">
    <citation type="submission" date="2016-01" db="EMBL/GenBank/DDBJ databases">
        <title>The new phylogeny of the genus Mycobacterium.</title>
        <authorList>
            <person name="Tarcisio F."/>
            <person name="Conor M."/>
            <person name="Antonella G."/>
            <person name="Elisabetta G."/>
            <person name="Giulia F.S."/>
            <person name="Sara T."/>
            <person name="Anna F."/>
            <person name="Clotilde B."/>
            <person name="Roberto B."/>
            <person name="Veronica D.S."/>
            <person name="Fabio R."/>
            <person name="Monica P."/>
            <person name="Olivier J."/>
            <person name="Enrico T."/>
            <person name="Nicola S."/>
        </authorList>
    </citation>
    <scope>NUCLEOTIDE SEQUENCE [LARGE SCALE GENOMIC DNA]</scope>
    <source>
        <strain evidence="1 2">DSM 45166</strain>
    </source>
</reference>
<dbReference type="InterPro" id="IPR027417">
    <property type="entry name" value="P-loop_NTPase"/>
</dbReference>
<dbReference type="AlphaFoldDB" id="A0A1X1XMF1"/>
<dbReference type="OrthoDB" id="9777890at2"/>
<dbReference type="RefSeq" id="WP_045378814.1">
    <property type="nucleotide sequence ID" value="NZ_BBKA01000052.1"/>
</dbReference>
<evidence type="ECO:0000313" key="1">
    <source>
        <dbReference type="EMBL" id="ORW00028.1"/>
    </source>
</evidence>
<protein>
    <recommendedName>
        <fullName evidence="3">Sulfotransferase</fullName>
    </recommendedName>
</protein>
<comment type="caution">
    <text evidence="1">The sequence shown here is derived from an EMBL/GenBank/DDBJ whole genome shotgun (WGS) entry which is preliminary data.</text>
</comment>
<dbReference type="Proteomes" id="UP000193487">
    <property type="component" value="Unassembled WGS sequence"/>
</dbReference>
<name>A0A1X1XMF1_9MYCO</name>
<proteinExistence type="predicted"/>
<organism evidence="1 2">
    <name type="scientific">Mycobacterium kyorinense</name>
    <dbReference type="NCBI Taxonomy" id="487514"/>
    <lineage>
        <taxon>Bacteria</taxon>
        <taxon>Bacillati</taxon>
        <taxon>Actinomycetota</taxon>
        <taxon>Actinomycetes</taxon>
        <taxon>Mycobacteriales</taxon>
        <taxon>Mycobacteriaceae</taxon>
        <taxon>Mycobacterium</taxon>
    </lineage>
</organism>
<dbReference type="STRING" id="487514.A5707_13795"/>
<dbReference type="PANTHER" id="PTHR36451">
    <property type="entry name" value="PAPS-DEPENDENT SULFOTRANSFERASE STF3"/>
    <property type="match status" value="1"/>
</dbReference>
<gene>
    <name evidence="1" type="ORF">AWC14_11175</name>
</gene>
<dbReference type="Pfam" id="PF13469">
    <property type="entry name" value="Sulfotransfer_3"/>
    <property type="match status" value="1"/>
</dbReference>
<evidence type="ECO:0000313" key="2">
    <source>
        <dbReference type="Proteomes" id="UP000193487"/>
    </source>
</evidence>
<sequence length="413" mass="46647">MTDATTVYLDDLAEPRFSPEIQQIRDLMAAMAPESPLDADALHAKAAAETGLDDFGPHDYRERLDVYLAALHDVSGLHGPGIVNFHAQLLQWLKNRLLLTDLLKRHPEIRDIELLPPVVIAGLPRTGTTHLHNLLAAAPTFRTLPYWESVEPFPLPGEAGVEPDPRRTRMDAAVEFMNAVMPHFRLMHEMTTDHVHEEIQLLANAFSSMLFETLADVPRWRDYYLAHDQTPAYEYLALQLKALQFLRGGRRWLLKSPSHLEQLPVLDAVFPGVVVVFTHRDPVPVALSMITMITYTARMHRWPVPITEIAASWIDRLDLMLAALVRDRDVIGPGRSVDIRFDDFMADELRVAERVYQLAGETLTAEARAAMASYLAGHQRGRLGQVATSAEMFGLDEHDLAVRFGSYVERFLR</sequence>
<dbReference type="InterPro" id="IPR052736">
    <property type="entry name" value="Stf3_sulfotransferase"/>
</dbReference>
<dbReference type="EMBL" id="LQPE01000150">
    <property type="protein sequence ID" value="ORW00028.1"/>
    <property type="molecule type" value="Genomic_DNA"/>
</dbReference>
<dbReference type="Gene3D" id="3.40.50.300">
    <property type="entry name" value="P-loop containing nucleotide triphosphate hydrolases"/>
    <property type="match status" value="1"/>
</dbReference>
<dbReference type="PANTHER" id="PTHR36451:SF1">
    <property type="entry name" value="OMEGA-HYDROXY-BETA-DIHYDROMENAQUINONE-9 SULFOTRANSFERASE STF3"/>
    <property type="match status" value="1"/>
</dbReference>